<evidence type="ECO:0000256" key="3">
    <source>
        <dbReference type="ARBA" id="ARBA00022448"/>
    </source>
</evidence>
<dbReference type="GO" id="GO:0055085">
    <property type="term" value="P:transmembrane transport"/>
    <property type="evidence" value="ECO:0007669"/>
    <property type="project" value="TreeGrafter"/>
</dbReference>
<keyword evidence="7 9" id="KW-0472">Membrane</keyword>
<dbReference type="InterPro" id="IPR002549">
    <property type="entry name" value="AI-2E-like"/>
</dbReference>
<evidence type="ECO:0000256" key="8">
    <source>
        <dbReference type="SAM" id="MobiDB-lite"/>
    </source>
</evidence>
<dbReference type="OrthoDB" id="117535at2"/>
<keyword evidence="4" id="KW-1003">Cell membrane</keyword>
<dbReference type="PANTHER" id="PTHR21716:SF53">
    <property type="entry name" value="PERMEASE PERM-RELATED"/>
    <property type="match status" value="1"/>
</dbReference>
<feature type="transmembrane region" description="Helical" evidence="9">
    <location>
        <begin position="64"/>
        <end position="85"/>
    </location>
</feature>
<evidence type="ECO:0000256" key="6">
    <source>
        <dbReference type="ARBA" id="ARBA00022989"/>
    </source>
</evidence>
<feature type="transmembrane region" description="Helical" evidence="9">
    <location>
        <begin position="211"/>
        <end position="230"/>
    </location>
</feature>
<dbReference type="STRING" id="857265.WG78_12020"/>
<evidence type="ECO:0000313" key="10">
    <source>
        <dbReference type="EMBL" id="KPC52570.1"/>
    </source>
</evidence>
<keyword evidence="3" id="KW-0813">Transport</keyword>
<dbReference type="Proteomes" id="UP000037939">
    <property type="component" value="Unassembled WGS sequence"/>
</dbReference>
<evidence type="ECO:0000256" key="7">
    <source>
        <dbReference type="ARBA" id="ARBA00023136"/>
    </source>
</evidence>
<dbReference type="Pfam" id="PF01594">
    <property type="entry name" value="AI-2E_transport"/>
    <property type="match status" value="1"/>
</dbReference>
<dbReference type="AlphaFoldDB" id="A0A0N1JSL9"/>
<feature type="transmembrane region" description="Helical" evidence="9">
    <location>
        <begin position="250"/>
        <end position="276"/>
    </location>
</feature>
<evidence type="ECO:0000256" key="2">
    <source>
        <dbReference type="ARBA" id="ARBA00009773"/>
    </source>
</evidence>
<dbReference type="PANTHER" id="PTHR21716">
    <property type="entry name" value="TRANSMEMBRANE PROTEIN"/>
    <property type="match status" value="1"/>
</dbReference>
<feature type="transmembrane region" description="Helical" evidence="9">
    <location>
        <begin position="288"/>
        <end position="312"/>
    </location>
</feature>
<keyword evidence="6 9" id="KW-1133">Transmembrane helix</keyword>
<feature type="transmembrane region" description="Helical" evidence="9">
    <location>
        <begin position="147"/>
        <end position="172"/>
    </location>
</feature>
<evidence type="ECO:0000256" key="9">
    <source>
        <dbReference type="SAM" id="Phobius"/>
    </source>
</evidence>
<evidence type="ECO:0000256" key="1">
    <source>
        <dbReference type="ARBA" id="ARBA00004651"/>
    </source>
</evidence>
<keyword evidence="11" id="KW-1185">Reference proteome</keyword>
<comment type="subcellular location">
    <subcellularLocation>
        <location evidence="1">Cell membrane</location>
        <topology evidence="1">Multi-pass membrane protein</topology>
    </subcellularLocation>
</comment>
<dbReference type="RefSeq" id="WP_083458967.1">
    <property type="nucleotide sequence ID" value="NZ_LAQT01000009.1"/>
</dbReference>
<dbReference type="GO" id="GO:0005886">
    <property type="term" value="C:plasma membrane"/>
    <property type="evidence" value="ECO:0007669"/>
    <property type="project" value="UniProtKB-SubCell"/>
</dbReference>
<protein>
    <submittedName>
        <fullName evidence="10">Pheromone autoinducer 2 transporter</fullName>
    </submittedName>
</protein>
<feature type="transmembrane region" description="Helical" evidence="9">
    <location>
        <begin position="7"/>
        <end position="26"/>
    </location>
</feature>
<reference evidence="10 11" key="1">
    <citation type="submission" date="2015-07" db="EMBL/GenBank/DDBJ databases">
        <title>Draft genome sequence of the Amantichitinum ursilacus IGB-41, a new chitin-degrading bacterium.</title>
        <authorList>
            <person name="Kirstahler P."/>
            <person name="Guenther M."/>
            <person name="Grumaz C."/>
            <person name="Rupp S."/>
            <person name="Zibek S."/>
            <person name="Sohn K."/>
        </authorList>
    </citation>
    <scope>NUCLEOTIDE SEQUENCE [LARGE SCALE GENOMIC DNA]</scope>
    <source>
        <strain evidence="10 11">IGB-41</strain>
    </source>
</reference>
<proteinExistence type="inferred from homology"/>
<keyword evidence="5 9" id="KW-0812">Transmembrane</keyword>
<accession>A0A0N1JSL9</accession>
<comment type="similarity">
    <text evidence="2">Belongs to the autoinducer-2 exporter (AI-2E) (TC 2.A.86) family.</text>
</comment>
<comment type="caution">
    <text evidence="10">The sequence shown here is derived from an EMBL/GenBank/DDBJ whole genome shotgun (WGS) entry which is preliminary data.</text>
</comment>
<name>A0A0N1JSL9_9NEIS</name>
<gene>
    <name evidence="10" type="ORF">WG78_12020</name>
</gene>
<dbReference type="PATRIC" id="fig|857265.3.peg.2475"/>
<evidence type="ECO:0000256" key="4">
    <source>
        <dbReference type="ARBA" id="ARBA00022475"/>
    </source>
</evidence>
<evidence type="ECO:0000313" key="11">
    <source>
        <dbReference type="Proteomes" id="UP000037939"/>
    </source>
</evidence>
<feature type="transmembrane region" description="Helical" evidence="9">
    <location>
        <begin position="318"/>
        <end position="341"/>
    </location>
</feature>
<sequence>MFGFDVRTARIVWTILLIALLVYIVYAVSTTLLVVVFAIFFSYLIYPLIDLVDRVRPDRVPRTVSIAVVFAAVISVIAVLGAVFGTQIQDEAVHLSQQLPGLLNSNHIFERIPLPDFLKPVRGRIFAFIQSHITEGGDNGVSTAKQFGIGVMHVASNLIYLILVPILSFLLIKEGPDIRNTVLLWLDRKQRKLWAGIIEDLDVLLSRYVRALLLLAIATCISYSIGYSLLGVPYALLLASAAAMLEFIPFAGPLAAAGLAIVVAGFSGYAHMWWLVIFIGCYRMFQDYVLNPFLMSEGVEVSPLMVIIGLLAGDQLGGVAGIFLSVPLMAALKIIFIRASAAQKTKLETMRKKDEEALARATLPAELPPDLPPEIHEELKDAAAPVPSPLRQS</sequence>
<feature type="region of interest" description="Disordered" evidence="8">
    <location>
        <begin position="363"/>
        <end position="393"/>
    </location>
</feature>
<organism evidence="10 11">
    <name type="scientific">Amantichitinum ursilacus</name>
    <dbReference type="NCBI Taxonomy" id="857265"/>
    <lineage>
        <taxon>Bacteria</taxon>
        <taxon>Pseudomonadati</taxon>
        <taxon>Pseudomonadota</taxon>
        <taxon>Betaproteobacteria</taxon>
        <taxon>Neisseriales</taxon>
        <taxon>Chitinibacteraceae</taxon>
        <taxon>Amantichitinum</taxon>
    </lineage>
</organism>
<dbReference type="EMBL" id="LAQT01000009">
    <property type="protein sequence ID" value="KPC52570.1"/>
    <property type="molecule type" value="Genomic_DNA"/>
</dbReference>
<evidence type="ECO:0000256" key="5">
    <source>
        <dbReference type="ARBA" id="ARBA00022692"/>
    </source>
</evidence>